<comment type="caution">
    <text evidence="1">The sequence shown here is derived from an EMBL/GenBank/DDBJ whole genome shotgun (WGS) entry which is preliminary data.</text>
</comment>
<sequence length="88" mass="8939">MSCLVSSWDQTLTPLPSWMLPAGLHWVGTAVAVAVGDANAATGATSLTAATTVPDQHHLMHPTAILIDAGALDKASATTLVTPGLYST</sequence>
<accession>A0A9W6YPJ6</accession>
<keyword evidence="2" id="KW-1185">Reference proteome</keyword>
<reference evidence="1" key="1">
    <citation type="submission" date="2023-04" db="EMBL/GenBank/DDBJ databases">
        <title>Phytophthora fragariaefolia NBRC 109709.</title>
        <authorList>
            <person name="Ichikawa N."/>
            <person name="Sato H."/>
            <person name="Tonouchi N."/>
        </authorList>
    </citation>
    <scope>NUCLEOTIDE SEQUENCE</scope>
    <source>
        <strain evidence="1">NBRC 109709</strain>
    </source>
</reference>
<proteinExistence type="predicted"/>
<protein>
    <submittedName>
        <fullName evidence="1">Unnamed protein product</fullName>
    </submittedName>
</protein>
<dbReference type="Proteomes" id="UP001165121">
    <property type="component" value="Unassembled WGS sequence"/>
</dbReference>
<dbReference type="AlphaFoldDB" id="A0A9W6YPJ6"/>
<evidence type="ECO:0000313" key="1">
    <source>
        <dbReference type="EMBL" id="GMG16251.1"/>
    </source>
</evidence>
<dbReference type="EMBL" id="BSXT01018926">
    <property type="protein sequence ID" value="GMG16251.1"/>
    <property type="molecule type" value="Genomic_DNA"/>
</dbReference>
<evidence type="ECO:0000313" key="2">
    <source>
        <dbReference type="Proteomes" id="UP001165121"/>
    </source>
</evidence>
<organism evidence="1 2">
    <name type="scientific">Phytophthora fragariaefolia</name>
    <dbReference type="NCBI Taxonomy" id="1490495"/>
    <lineage>
        <taxon>Eukaryota</taxon>
        <taxon>Sar</taxon>
        <taxon>Stramenopiles</taxon>
        <taxon>Oomycota</taxon>
        <taxon>Peronosporomycetes</taxon>
        <taxon>Peronosporales</taxon>
        <taxon>Peronosporaceae</taxon>
        <taxon>Phytophthora</taxon>
    </lineage>
</organism>
<gene>
    <name evidence="1" type="ORF">Pfra01_002969600</name>
</gene>
<name>A0A9W6YPJ6_9STRA</name>